<feature type="binding site" evidence="12">
    <location>
        <position position="287"/>
    </location>
    <ligand>
        <name>Zn(2+)</name>
        <dbReference type="ChEBI" id="CHEBI:29105"/>
        <note>catalytic</note>
    </ligand>
</feature>
<accession>A0A934RCU7</accession>
<feature type="transmembrane region" description="Helical" evidence="14">
    <location>
        <begin position="297"/>
        <end position="314"/>
    </location>
</feature>
<evidence type="ECO:0000256" key="1">
    <source>
        <dbReference type="ARBA" id="ARBA00004477"/>
    </source>
</evidence>
<evidence type="ECO:0000313" key="18">
    <source>
        <dbReference type="Proteomes" id="UP000658278"/>
    </source>
</evidence>
<keyword evidence="10 14" id="KW-0472">Membrane</keyword>
<feature type="binding site" evidence="12">
    <location>
        <position position="283"/>
    </location>
    <ligand>
        <name>Zn(2+)</name>
        <dbReference type="ChEBI" id="CHEBI:29105"/>
        <note>catalytic</note>
    </ligand>
</feature>
<dbReference type="InterPro" id="IPR001915">
    <property type="entry name" value="Peptidase_M48"/>
</dbReference>
<dbReference type="Pfam" id="PF16491">
    <property type="entry name" value="Peptidase_M48_N"/>
    <property type="match status" value="1"/>
</dbReference>
<dbReference type="Gene3D" id="3.30.2010.10">
    <property type="entry name" value="Metalloproteases ('zincins'), catalytic domain"/>
    <property type="match status" value="1"/>
</dbReference>
<evidence type="ECO:0000256" key="7">
    <source>
        <dbReference type="ARBA" id="ARBA00022833"/>
    </source>
</evidence>
<protein>
    <submittedName>
        <fullName evidence="17">M48 family metallopeptidase</fullName>
    </submittedName>
</protein>
<dbReference type="GO" id="GO:0071586">
    <property type="term" value="P:CAAX-box protein processing"/>
    <property type="evidence" value="ECO:0007669"/>
    <property type="project" value="InterPro"/>
</dbReference>
<dbReference type="Pfam" id="PF01435">
    <property type="entry name" value="Peptidase_M48"/>
    <property type="match status" value="1"/>
</dbReference>
<keyword evidence="8 14" id="KW-1133">Transmembrane helix</keyword>
<comment type="cofactor">
    <cofactor evidence="12 13">
        <name>Zn(2+)</name>
        <dbReference type="ChEBI" id="CHEBI:29105"/>
    </cofactor>
    <text evidence="12 13">Binds 1 zinc ion per subunit.</text>
</comment>
<dbReference type="InterPro" id="IPR027057">
    <property type="entry name" value="CAXX_Prtase_1"/>
</dbReference>
<feature type="domain" description="Peptidase M48" evidence="15">
    <location>
        <begin position="216"/>
        <end position="423"/>
    </location>
</feature>
<evidence type="ECO:0000256" key="6">
    <source>
        <dbReference type="ARBA" id="ARBA00022824"/>
    </source>
</evidence>
<feature type="transmembrane region" description="Helical" evidence="14">
    <location>
        <begin position="334"/>
        <end position="354"/>
    </location>
</feature>
<feature type="transmembrane region" description="Helical" evidence="14">
    <location>
        <begin position="70"/>
        <end position="94"/>
    </location>
</feature>
<evidence type="ECO:0000256" key="12">
    <source>
        <dbReference type="PIRSR" id="PIRSR627057-2"/>
    </source>
</evidence>
<feature type="transmembrane region" description="Helical" evidence="14">
    <location>
        <begin position="156"/>
        <end position="175"/>
    </location>
</feature>
<keyword evidence="2 13" id="KW-0645">Protease</keyword>
<feature type="active site" evidence="11">
    <location>
        <position position="284"/>
    </location>
</feature>
<keyword evidence="18" id="KW-1185">Reference proteome</keyword>
<evidence type="ECO:0000256" key="5">
    <source>
        <dbReference type="ARBA" id="ARBA00022801"/>
    </source>
</evidence>
<keyword evidence="5 13" id="KW-0378">Hydrolase</keyword>
<gene>
    <name evidence="17" type="ORF">JIN81_04345</name>
</gene>
<feature type="active site" description="Proton donor" evidence="11">
    <location>
        <position position="370"/>
    </location>
</feature>
<reference evidence="17" key="1">
    <citation type="submission" date="2021-01" db="EMBL/GenBank/DDBJ databases">
        <title>Modified the classification status of verrucomicrobia.</title>
        <authorList>
            <person name="Feng X."/>
        </authorList>
    </citation>
    <scope>NUCLEOTIDE SEQUENCE</scope>
    <source>
        <strain evidence="17">KCTC 22201</strain>
    </source>
</reference>
<keyword evidence="6" id="KW-0256">Endoplasmic reticulum</keyword>
<dbReference type="Proteomes" id="UP000658278">
    <property type="component" value="Unassembled WGS sequence"/>
</dbReference>
<evidence type="ECO:0000256" key="2">
    <source>
        <dbReference type="ARBA" id="ARBA00022670"/>
    </source>
</evidence>
<keyword evidence="7 12" id="KW-0862">Zinc</keyword>
<comment type="similarity">
    <text evidence="13">Belongs to the peptidase M48 family.</text>
</comment>
<dbReference type="RefSeq" id="WP_200276833.1">
    <property type="nucleotide sequence ID" value="NZ_JAENII010000002.1"/>
</dbReference>
<evidence type="ECO:0000256" key="3">
    <source>
        <dbReference type="ARBA" id="ARBA00022692"/>
    </source>
</evidence>
<dbReference type="CDD" id="cd07343">
    <property type="entry name" value="M48A_Zmpste24p_like"/>
    <property type="match status" value="1"/>
</dbReference>
<evidence type="ECO:0000256" key="13">
    <source>
        <dbReference type="RuleBase" id="RU003983"/>
    </source>
</evidence>
<evidence type="ECO:0000256" key="10">
    <source>
        <dbReference type="ARBA" id="ARBA00023136"/>
    </source>
</evidence>
<feature type="transmembrane region" description="Helical" evidence="14">
    <location>
        <begin position="181"/>
        <end position="208"/>
    </location>
</feature>
<keyword evidence="3 14" id="KW-0812">Transmembrane</keyword>
<dbReference type="EMBL" id="JAENII010000002">
    <property type="protein sequence ID" value="MBK1826236.1"/>
    <property type="molecule type" value="Genomic_DNA"/>
</dbReference>
<sequence length="424" mass="47146">MHALAGTLMDLNWLGILILAAVLMLWNLDFVVTLLNLKAQSPTPPEELADVFDQERFAKSQAYTRASSRFGIIESVVSLFILLAFWLAGGFGWLDQLSRSWFSNELLAGLAFLSVLYIGHLLLHLPLSIYSTFVIEERFGFNKTTPKTFVVDQIKGLLLSAILGLPLAAGVLWIFGNVPQAWLWAWLLFTAVQLFLMWLAPVVILPLFNKFEPMDDGPLRDAIERMAAKCEFPLTEISVMDGSKRSTKANAYFTGFGKTKKIALYDTLIEEQTTDELVAVLAHEIGHFKCRHIIQRLAVSILQSGALFFLLGLAVDRDGAFARLLFDAFGVETISAHVGLVLFGILFSPASRLLGIFSNMWSRKHEFEADAYAAKAMGDSGPLISALKKLSAKNLSNITPHPMRVFLDYSHPPILQRLNALKSL</sequence>
<feature type="binding site" evidence="12">
    <location>
        <position position="366"/>
    </location>
    <ligand>
        <name>Zn(2+)</name>
        <dbReference type="ChEBI" id="CHEBI:29105"/>
        <note>catalytic</note>
    </ligand>
</feature>
<dbReference type="PANTHER" id="PTHR10120">
    <property type="entry name" value="CAAX PRENYL PROTEASE 1"/>
    <property type="match status" value="1"/>
</dbReference>
<dbReference type="FunFam" id="3.30.2010.10:FF:000002">
    <property type="entry name" value="CAAX prenyl protease"/>
    <property type="match status" value="1"/>
</dbReference>
<comment type="subcellular location">
    <subcellularLocation>
        <location evidence="1">Endoplasmic reticulum membrane</location>
        <topology evidence="1">Multi-pass membrane protein</topology>
    </subcellularLocation>
</comment>
<dbReference type="InterPro" id="IPR032456">
    <property type="entry name" value="Peptidase_M48_N"/>
</dbReference>
<feature type="domain" description="CAAX prenyl protease 1 N-terminal" evidence="16">
    <location>
        <begin position="36"/>
        <end position="210"/>
    </location>
</feature>
<evidence type="ECO:0000256" key="4">
    <source>
        <dbReference type="ARBA" id="ARBA00022723"/>
    </source>
</evidence>
<feature type="transmembrane region" description="Helical" evidence="14">
    <location>
        <begin position="106"/>
        <end position="135"/>
    </location>
</feature>
<evidence type="ECO:0000259" key="16">
    <source>
        <dbReference type="Pfam" id="PF16491"/>
    </source>
</evidence>
<dbReference type="GO" id="GO:0004222">
    <property type="term" value="F:metalloendopeptidase activity"/>
    <property type="evidence" value="ECO:0007669"/>
    <property type="project" value="InterPro"/>
</dbReference>
<comment type="caution">
    <text evidence="17">The sequence shown here is derived from an EMBL/GenBank/DDBJ whole genome shotgun (WGS) entry which is preliminary data.</text>
</comment>
<name>A0A934RCU7_9BACT</name>
<feature type="transmembrane region" description="Helical" evidence="14">
    <location>
        <begin position="12"/>
        <end position="35"/>
    </location>
</feature>
<evidence type="ECO:0000256" key="11">
    <source>
        <dbReference type="PIRSR" id="PIRSR627057-1"/>
    </source>
</evidence>
<keyword evidence="4 12" id="KW-0479">Metal-binding</keyword>
<organism evidence="17 18">
    <name type="scientific">Haloferula rosea</name>
    <dbReference type="NCBI Taxonomy" id="490093"/>
    <lineage>
        <taxon>Bacteria</taxon>
        <taxon>Pseudomonadati</taxon>
        <taxon>Verrucomicrobiota</taxon>
        <taxon>Verrucomicrobiia</taxon>
        <taxon>Verrucomicrobiales</taxon>
        <taxon>Verrucomicrobiaceae</taxon>
        <taxon>Haloferula</taxon>
    </lineage>
</organism>
<evidence type="ECO:0000313" key="17">
    <source>
        <dbReference type="EMBL" id="MBK1826236.1"/>
    </source>
</evidence>
<evidence type="ECO:0000256" key="14">
    <source>
        <dbReference type="SAM" id="Phobius"/>
    </source>
</evidence>
<evidence type="ECO:0000256" key="9">
    <source>
        <dbReference type="ARBA" id="ARBA00023049"/>
    </source>
</evidence>
<evidence type="ECO:0000259" key="15">
    <source>
        <dbReference type="Pfam" id="PF01435"/>
    </source>
</evidence>
<dbReference type="AlphaFoldDB" id="A0A934RCU7"/>
<proteinExistence type="inferred from homology"/>
<evidence type="ECO:0000256" key="8">
    <source>
        <dbReference type="ARBA" id="ARBA00022989"/>
    </source>
</evidence>
<keyword evidence="9 13" id="KW-0482">Metalloprotease</keyword>
<dbReference type="GO" id="GO:0046872">
    <property type="term" value="F:metal ion binding"/>
    <property type="evidence" value="ECO:0007669"/>
    <property type="project" value="UniProtKB-KW"/>
</dbReference>